<dbReference type="PROSITE" id="PS50883">
    <property type="entry name" value="EAL"/>
    <property type="match status" value="1"/>
</dbReference>
<reference evidence="2 3" key="1">
    <citation type="submission" date="2016-09" db="EMBL/GenBank/DDBJ databases">
        <title>Genomic Taxonomy of the Vibrionaceae.</title>
        <authorList>
            <person name="Gonzalez-Castillo A."/>
            <person name="Gomez-Gil B."/>
            <person name="Enciso-Ibarra K."/>
        </authorList>
    </citation>
    <scope>NUCLEOTIDE SEQUENCE [LARGE SCALE GENOMIC DNA]</scope>
    <source>
        <strain evidence="2 3">CAIM 1902</strain>
    </source>
</reference>
<gene>
    <name evidence="2" type="ORF">BIY20_21740</name>
</gene>
<comment type="caution">
    <text evidence="2">The sequence shown here is derived from an EMBL/GenBank/DDBJ whole genome shotgun (WGS) entry which is preliminary data.</text>
</comment>
<evidence type="ECO:0000313" key="2">
    <source>
        <dbReference type="EMBL" id="OLQ94009.1"/>
    </source>
</evidence>
<accession>A0ABX3FII8</accession>
<protein>
    <recommendedName>
        <fullName evidence="1">EAL domain-containing protein</fullName>
    </recommendedName>
</protein>
<evidence type="ECO:0000259" key="1">
    <source>
        <dbReference type="PROSITE" id="PS50883"/>
    </source>
</evidence>
<dbReference type="EMBL" id="MJMH01000137">
    <property type="protein sequence ID" value="OLQ94009.1"/>
    <property type="molecule type" value="Genomic_DNA"/>
</dbReference>
<evidence type="ECO:0000313" key="3">
    <source>
        <dbReference type="Proteomes" id="UP000186039"/>
    </source>
</evidence>
<keyword evidence="3" id="KW-1185">Reference proteome</keyword>
<dbReference type="Proteomes" id="UP000186039">
    <property type="component" value="Unassembled WGS sequence"/>
</dbReference>
<proteinExistence type="predicted"/>
<name>A0ABX3FII8_9VIBR</name>
<sequence length="116" mass="14014">MTLESYNKIIFNIQRIKQFDILLWLDDYSHYSPDKAASLMLIEWDCIKIDKKHLKDEEYLKVLINLFLKRFRYIVVEGIENESQLKKFTQFHVLLQGYYISKPLPISQISTLKYHL</sequence>
<feature type="domain" description="EAL" evidence="1">
    <location>
        <begin position="1"/>
        <end position="116"/>
    </location>
</feature>
<dbReference type="SUPFAM" id="SSF141868">
    <property type="entry name" value="EAL domain-like"/>
    <property type="match status" value="1"/>
</dbReference>
<dbReference type="Gene3D" id="3.20.20.450">
    <property type="entry name" value="EAL domain"/>
    <property type="match status" value="1"/>
</dbReference>
<organism evidence="2 3">
    <name type="scientific">Vibrio panuliri</name>
    <dbReference type="NCBI Taxonomy" id="1381081"/>
    <lineage>
        <taxon>Bacteria</taxon>
        <taxon>Pseudomonadati</taxon>
        <taxon>Pseudomonadota</taxon>
        <taxon>Gammaproteobacteria</taxon>
        <taxon>Vibrionales</taxon>
        <taxon>Vibrionaceae</taxon>
        <taxon>Vibrio</taxon>
    </lineage>
</organism>
<dbReference type="InterPro" id="IPR001633">
    <property type="entry name" value="EAL_dom"/>
</dbReference>
<dbReference type="InterPro" id="IPR035919">
    <property type="entry name" value="EAL_sf"/>
</dbReference>